<reference evidence="4 6" key="2">
    <citation type="submission" date="2018-03" db="EMBL/GenBank/DDBJ databases">
        <authorList>
            <person name="Fogelqvist J."/>
        </authorList>
    </citation>
    <scope>NUCLEOTIDE SEQUENCE [LARGE SCALE GENOMIC DNA]</scope>
</reference>
<proteinExistence type="predicted"/>
<organism evidence="3 5">
    <name type="scientific">Plasmodiophora brassicae</name>
    <name type="common">Clubroot disease agent</name>
    <dbReference type="NCBI Taxonomy" id="37360"/>
    <lineage>
        <taxon>Eukaryota</taxon>
        <taxon>Sar</taxon>
        <taxon>Rhizaria</taxon>
        <taxon>Endomyxa</taxon>
        <taxon>Phytomyxea</taxon>
        <taxon>Plasmodiophorida</taxon>
        <taxon>Plasmodiophoridae</taxon>
        <taxon>Plasmodiophora</taxon>
    </lineage>
</organism>
<accession>A0A0G4IUW7</accession>
<evidence type="ECO:0000313" key="4">
    <source>
        <dbReference type="EMBL" id="SPQ98631.1"/>
    </source>
</evidence>
<reference evidence="3 5" key="1">
    <citation type="submission" date="2015-02" db="EMBL/GenBank/DDBJ databases">
        <authorList>
            <person name="Chooi Y.-H."/>
        </authorList>
    </citation>
    <scope>NUCLEOTIDE SEQUENCE [LARGE SCALE GENOMIC DNA]</scope>
    <source>
        <strain evidence="3">E3</strain>
    </source>
</reference>
<dbReference type="EMBL" id="CDSF01000089">
    <property type="protein sequence ID" value="CEO99080.1"/>
    <property type="molecule type" value="Genomic_DNA"/>
</dbReference>
<geneLocation type="mitochondrion" evidence="4"/>
<feature type="region of interest" description="Disordered" evidence="2">
    <location>
        <begin position="312"/>
        <end position="366"/>
    </location>
</feature>
<keyword evidence="5" id="KW-1185">Reference proteome</keyword>
<keyword evidence="4" id="KW-0496">Mitochondrion</keyword>
<feature type="coiled-coil region" evidence="1">
    <location>
        <begin position="540"/>
        <end position="567"/>
    </location>
</feature>
<name>A0A0G4IUW7_PLABS</name>
<protein>
    <submittedName>
        <fullName evidence="3">Uncharacterized protein</fullName>
    </submittedName>
</protein>
<sequence>MPEDASGVVAVPAVAPGDAIRAASASLWTRATQLLRAPSSAPSSSSSPSRLTLSWAGDAVVVSGVAHADVGRLQWYRQSLDDGLQLVASGTRAYHPTIDDWDCMIACQAALESAEAPSPAFAEIGRVPPNAVVMSMADSLLKGSSLILCDGRLVAFRDRSCLELSSDDDDIPQRVPITGETRVDLEPDSTVAIVDGRERVEFRSPMERDMFKCALRTCAREKRHGNRDDSIDAMARRIRDLQQRLHVVARAQLSLQGAYEAGETRLAELTTERQKALQLIAEYQAALEGQERQETALADEIAHLRNGVRSIPVHETVRTDPGQKKAAVGQDKQGESCPVSNGNEADDAEGSTKHRETTGSDNEDLPAQVESLIALRDRLAADNASLRDRLGAVVRREKRVARQAKRISALQVENAERDEKIEVLRVDRDRLRDELLALEDVVQQRDHELATVKVRLADMEASTSSSGMVSTSAVDQRVPTCDAATETDRCQTSQVPVAPAVPVSPAIPRQRTVIVRRSSEAEQATRSALESQLALAMRSNEELTSSNNALRSRCESLAKDLERMIKAAVSTSSRARTGGPSIRRASSNFADENGVLQRMQALANALTETLSERDDEIRMLQAANAILQSEIDRRAL</sequence>
<evidence type="ECO:0000256" key="1">
    <source>
        <dbReference type="SAM" id="Coils"/>
    </source>
</evidence>
<evidence type="ECO:0000313" key="6">
    <source>
        <dbReference type="Proteomes" id="UP000290189"/>
    </source>
</evidence>
<evidence type="ECO:0000256" key="2">
    <source>
        <dbReference type="SAM" id="MobiDB-lite"/>
    </source>
</evidence>
<dbReference type="Proteomes" id="UP000290189">
    <property type="component" value="Unassembled WGS sequence"/>
</dbReference>
<dbReference type="AlphaFoldDB" id="A0A0G4IUW7"/>
<dbReference type="EMBL" id="OVEO01000010">
    <property type="protein sequence ID" value="SPQ98631.1"/>
    <property type="molecule type" value="Genomic_DNA"/>
</dbReference>
<feature type="coiled-coil region" evidence="1">
    <location>
        <begin position="266"/>
        <end position="300"/>
    </location>
</feature>
<dbReference type="Proteomes" id="UP000039324">
    <property type="component" value="Unassembled WGS sequence"/>
</dbReference>
<gene>
    <name evidence="3" type="ORF">PBRA_007194</name>
    <name evidence="4" type="ORF">PLBR_LOCUS5846</name>
</gene>
<evidence type="ECO:0000313" key="5">
    <source>
        <dbReference type="Proteomes" id="UP000039324"/>
    </source>
</evidence>
<evidence type="ECO:0000313" key="3">
    <source>
        <dbReference type="EMBL" id="CEO99080.1"/>
    </source>
</evidence>
<keyword evidence="1" id="KW-0175">Coiled coil</keyword>